<name>X0WPA0_9ZZZZ</name>
<sequence length="64" mass="7427">MRLEKWEFELMVLYIVLSMISGIMFGLYYGFDIGIIVFVICASLSIATVYGLNYCFKKKVNKNE</sequence>
<dbReference type="EMBL" id="BARS01040140">
    <property type="protein sequence ID" value="GAG32455.1"/>
    <property type="molecule type" value="Genomic_DNA"/>
</dbReference>
<keyword evidence="1" id="KW-1133">Transmembrane helix</keyword>
<accession>X0WPA0</accession>
<keyword evidence="1" id="KW-0812">Transmembrane</keyword>
<reference evidence="2" key="1">
    <citation type="journal article" date="2014" name="Front. Microbiol.">
        <title>High frequency of phylogenetically diverse reductive dehalogenase-homologous genes in deep subseafloor sedimentary metagenomes.</title>
        <authorList>
            <person name="Kawai M."/>
            <person name="Futagami T."/>
            <person name="Toyoda A."/>
            <person name="Takaki Y."/>
            <person name="Nishi S."/>
            <person name="Hori S."/>
            <person name="Arai W."/>
            <person name="Tsubouchi T."/>
            <person name="Morono Y."/>
            <person name="Uchiyama I."/>
            <person name="Ito T."/>
            <person name="Fujiyama A."/>
            <person name="Inagaki F."/>
            <person name="Takami H."/>
        </authorList>
    </citation>
    <scope>NUCLEOTIDE SEQUENCE</scope>
    <source>
        <strain evidence="2">Expedition CK06-06</strain>
    </source>
</reference>
<evidence type="ECO:0000256" key="1">
    <source>
        <dbReference type="SAM" id="Phobius"/>
    </source>
</evidence>
<dbReference type="AlphaFoldDB" id="X0WPA0"/>
<feature type="transmembrane region" description="Helical" evidence="1">
    <location>
        <begin position="12"/>
        <end position="29"/>
    </location>
</feature>
<gene>
    <name evidence="2" type="ORF">S01H1_61232</name>
</gene>
<feature type="transmembrane region" description="Helical" evidence="1">
    <location>
        <begin position="35"/>
        <end position="56"/>
    </location>
</feature>
<keyword evidence="1" id="KW-0472">Membrane</keyword>
<evidence type="ECO:0000313" key="2">
    <source>
        <dbReference type="EMBL" id="GAG32455.1"/>
    </source>
</evidence>
<organism evidence="2">
    <name type="scientific">marine sediment metagenome</name>
    <dbReference type="NCBI Taxonomy" id="412755"/>
    <lineage>
        <taxon>unclassified sequences</taxon>
        <taxon>metagenomes</taxon>
        <taxon>ecological metagenomes</taxon>
    </lineage>
</organism>
<proteinExistence type="predicted"/>
<protein>
    <submittedName>
        <fullName evidence="2">Uncharacterized protein</fullName>
    </submittedName>
</protein>
<comment type="caution">
    <text evidence="2">The sequence shown here is derived from an EMBL/GenBank/DDBJ whole genome shotgun (WGS) entry which is preliminary data.</text>
</comment>